<feature type="compositionally biased region" description="Acidic residues" evidence="7">
    <location>
        <begin position="307"/>
        <end position="318"/>
    </location>
</feature>
<dbReference type="PANTHER" id="PTHR12058">
    <property type="entry name" value="ARP2/3 COMPLEX 34 KDA SUBUNIT"/>
    <property type="match status" value="1"/>
</dbReference>
<keyword evidence="3 6" id="KW-0963">Cytoplasm</keyword>
<dbReference type="GO" id="GO:0051015">
    <property type="term" value="F:actin filament binding"/>
    <property type="evidence" value="ECO:0007669"/>
    <property type="project" value="TreeGrafter"/>
</dbReference>
<dbReference type="SUPFAM" id="SSF69645">
    <property type="entry name" value="Arp2/3 complex subunits"/>
    <property type="match status" value="2"/>
</dbReference>
<dbReference type="InterPro" id="IPR007188">
    <property type="entry name" value="ARPC2"/>
</dbReference>
<dbReference type="Gene3D" id="3.30.1460.20">
    <property type="match status" value="2"/>
</dbReference>
<dbReference type="GO" id="GO:0005200">
    <property type="term" value="F:structural constituent of cytoskeleton"/>
    <property type="evidence" value="ECO:0007669"/>
    <property type="project" value="TreeGrafter"/>
</dbReference>
<dbReference type="InterPro" id="IPR034666">
    <property type="entry name" value="ARPC2/4"/>
</dbReference>
<feature type="compositionally biased region" description="Basic and acidic residues" evidence="7">
    <location>
        <begin position="292"/>
        <end position="305"/>
    </location>
</feature>
<dbReference type="GO" id="GO:0030041">
    <property type="term" value="P:actin filament polymerization"/>
    <property type="evidence" value="ECO:0007669"/>
    <property type="project" value="InterPro"/>
</dbReference>
<name>A0A0A9BHA1_ARUDO</name>
<evidence type="ECO:0000256" key="6">
    <source>
        <dbReference type="RuleBase" id="RU364015"/>
    </source>
</evidence>
<feature type="region of interest" description="Disordered" evidence="7">
    <location>
        <begin position="248"/>
        <end position="318"/>
    </location>
</feature>
<evidence type="ECO:0000256" key="2">
    <source>
        <dbReference type="ARBA" id="ARBA00007192"/>
    </source>
</evidence>
<dbReference type="PANTHER" id="PTHR12058:SF1">
    <property type="entry name" value="ACTIN-RELATED PROTEIN 2_3 COMPLEX SUBUNIT 2B"/>
    <property type="match status" value="1"/>
</dbReference>
<comment type="subunit">
    <text evidence="6">Component of the Arp2/3 complex.</text>
</comment>
<dbReference type="GO" id="GO:0005885">
    <property type="term" value="C:Arp2/3 protein complex"/>
    <property type="evidence" value="ECO:0007669"/>
    <property type="project" value="InterPro"/>
</dbReference>
<organism evidence="8">
    <name type="scientific">Arundo donax</name>
    <name type="common">Giant reed</name>
    <name type="synonym">Donax arundinaceus</name>
    <dbReference type="NCBI Taxonomy" id="35708"/>
    <lineage>
        <taxon>Eukaryota</taxon>
        <taxon>Viridiplantae</taxon>
        <taxon>Streptophyta</taxon>
        <taxon>Embryophyta</taxon>
        <taxon>Tracheophyta</taxon>
        <taxon>Spermatophyta</taxon>
        <taxon>Magnoliopsida</taxon>
        <taxon>Liliopsida</taxon>
        <taxon>Poales</taxon>
        <taxon>Poaceae</taxon>
        <taxon>PACMAD clade</taxon>
        <taxon>Arundinoideae</taxon>
        <taxon>Arundineae</taxon>
        <taxon>Arundo</taxon>
    </lineage>
</organism>
<reference evidence="8" key="1">
    <citation type="submission" date="2014-09" db="EMBL/GenBank/DDBJ databases">
        <authorList>
            <person name="Magalhaes I.L.F."/>
            <person name="Oliveira U."/>
            <person name="Santos F.R."/>
            <person name="Vidigal T.H.D.A."/>
            <person name="Brescovit A.D."/>
            <person name="Santos A.J."/>
        </authorList>
    </citation>
    <scope>NUCLEOTIDE SEQUENCE</scope>
    <source>
        <tissue evidence="8">Shoot tissue taken approximately 20 cm above the soil surface</tissue>
    </source>
</reference>
<protein>
    <recommendedName>
        <fullName evidence="6">Arp2/3 complex 34 kDa subunit</fullName>
    </recommendedName>
</protein>
<keyword evidence="4 6" id="KW-0009">Actin-binding</keyword>
<evidence type="ECO:0000256" key="1">
    <source>
        <dbReference type="ARBA" id="ARBA00004245"/>
    </source>
</evidence>
<evidence type="ECO:0000256" key="7">
    <source>
        <dbReference type="SAM" id="MobiDB-lite"/>
    </source>
</evidence>
<sequence>MQRSEGTNVMAFFNSGSRTLVEILTRMQSAERPMPVGHTFFESGSIRYHVEVSASDPENVYLSISTPSLSHEAPPSSSTGLPEITLQETRKVYQKFAEIIEPPKEGYVLTLKLNFSGLTRPKDRMKAINQVSRLQSVVLSSQLKGMLGSLGPSVTMKLVYNQRDPFFVSKTDGKINAIFPMRFRDDTDLVIAISFFQAGAAGPRELVREGAQVQLVADPAAGAARRVRAPPHHQRRLRVVRRFVAARPGEAGRQDRVDPSQLPGLRQVPHQVHPELHPEQDAGAAGGPDGGDPEREATGERRQEEIASSEEEEQEEAD</sequence>
<evidence type="ECO:0000256" key="3">
    <source>
        <dbReference type="ARBA" id="ARBA00022490"/>
    </source>
</evidence>
<dbReference type="Pfam" id="PF04045">
    <property type="entry name" value="P34-Arc"/>
    <property type="match status" value="1"/>
</dbReference>
<accession>A0A0A9BHA1</accession>
<comment type="similarity">
    <text evidence="2 6">Belongs to the ARPC2 family.</text>
</comment>
<dbReference type="AlphaFoldDB" id="A0A0A9BHA1"/>
<reference evidence="8" key="2">
    <citation type="journal article" date="2015" name="Data Brief">
        <title>Shoot transcriptome of the giant reed, Arundo donax.</title>
        <authorList>
            <person name="Barrero R.A."/>
            <person name="Guerrero F.D."/>
            <person name="Moolhuijzen P."/>
            <person name="Goolsby J.A."/>
            <person name="Tidwell J."/>
            <person name="Bellgard S.E."/>
            <person name="Bellgard M.I."/>
        </authorList>
    </citation>
    <scope>NUCLEOTIDE SEQUENCE</scope>
    <source>
        <tissue evidence="8">Shoot tissue taken approximately 20 cm above the soil surface</tissue>
    </source>
</reference>
<evidence type="ECO:0000256" key="5">
    <source>
        <dbReference type="ARBA" id="ARBA00023212"/>
    </source>
</evidence>
<evidence type="ECO:0000313" key="8">
    <source>
        <dbReference type="EMBL" id="JAD58647.1"/>
    </source>
</evidence>
<keyword evidence="5 6" id="KW-0206">Cytoskeleton</keyword>
<comment type="subcellular location">
    <subcellularLocation>
        <location evidence="1 6">Cytoplasm</location>
        <location evidence="1 6">Cytoskeleton</location>
    </subcellularLocation>
</comment>
<evidence type="ECO:0000256" key="4">
    <source>
        <dbReference type="ARBA" id="ARBA00023203"/>
    </source>
</evidence>
<comment type="function">
    <text evidence="6">Functions as actin-binding component of the Arp2/3 complex which is involved in regulation of actin polymerization and together with an activating nucleation-promoting factor (NPF) mediates the formation of branched actin networks.</text>
</comment>
<dbReference type="GO" id="GO:0034314">
    <property type="term" value="P:Arp2/3 complex-mediated actin nucleation"/>
    <property type="evidence" value="ECO:0007669"/>
    <property type="project" value="InterPro"/>
</dbReference>
<proteinExistence type="inferred from homology"/>
<dbReference type="EMBL" id="GBRH01239248">
    <property type="protein sequence ID" value="JAD58647.1"/>
    <property type="molecule type" value="Transcribed_RNA"/>
</dbReference>